<comment type="caution">
    <text evidence="1">The sequence shown here is derived from an EMBL/GenBank/DDBJ whole genome shotgun (WGS) entry which is preliminary data.</text>
</comment>
<accession>A0A8S1BBZ9</accession>
<keyword evidence="2" id="KW-1185">Reference proteome</keyword>
<protein>
    <submittedName>
        <fullName evidence="1">Uncharacterized protein</fullName>
    </submittedName>
</protein>
<dbReference type="EMBL" id="CADEBC010000586">
    <property type="protein sequence ID" value="CAB3256408.1"/>
    <property type="molecule type" value="Genomic_DNA"/>
</dbReference>
<name>A0A8S1BBZ9_ARCPL</name>
<sequence>MSWIMTSIAEHRKSMIIEHPYCWQHWSKHGHDYDSHELNNENFNSYEVIFLFILHSRRGMPSDCRDCLGIRFRINTLHQTWKWLHQTIALHEYLISLSSADTDPRCPMH</sequence>
<reference evidence="1 2" key="1">
    <citation type="submission" date="2020-04" db="EMBL/GenBank/DDBJ databases">
        <authorList>
            <person name="Wallbank WR R."/>
            <person name="Pardo Diaz C."/>
            <person name="Kozak K."/>
            <person name="Martin S."/>
            <person name="Jiggins C."/>
            <person name="Moest M."/>
            <person name="Warren A I."/>
            <person name="Byers J.R.P. K."/>
            <person name="Montejo-Kovacevich G."/>
            <person name="Yen C E."/>
        </authorList>
    </citation>
    <scope>NUCLEOTIDE SEQUENCE [LARGE SCALE GENOMIC DNA]</scope>
</reference>
<gene>
    <name evidence="1" type="ORF">APLA_LOCUS15394</name>
</gene>
<evidence type="ECO:0000313" key="2">
    <source>
        <dbReference type="Proteomes" id="UP000494106"/>
    </source>
</evidence>
<evidence type="ECO:0000313" key="1">
    <source>
        <dbReference type="EMBL" id="CAB3256408.1"/>
    </source>
</evidence>
<dbReference type="Proteomes" id="UP000494106">
    <property type="component" value="Unassembled WGS sequence"/>
</dbReference>
<dbReference type="OrthoDB" id="6649254at2759"/>
<proteinExistence type="predicted"/>
<dbReference type="AlphaFoldDB" id="A0A8S1BBZ9"/>
<organism evidence="1 2">
    <name type="scientific">Arctia plantaginis</name>
    <name type="common">Wood tiger moth</name>
    <name type="synonym">Phalaena plantaginis</name>
    <dbReference type="NCBI Taxonomy" id="874455"/>
    <lineage>
        <taxon>Eukaryota</taxon>
        <taxon>Metazoa</taxon>
        <taxon>Ecdysozoa</taxon>
        <taxon>Arthropoda</taxon>
        <taxon>Hexapoda</taxon>
        <taxon>Insecta</taxon>
        <taxon>Pterygota</taxon>
        <taxon>Neoptera</taxon>
        <taxon>Endopterygota</taxon>
        <taxon>Lepidoptera</taxon>
        <taxon>Glossata</taxon>
        <taxon>Ditrysia</taxon>
        <taxon>Noctuoidea</taxon>
        <taxon>Erebidae</taxon>
        <taxon>Arctiinae</taxon>
        <taxon>Arctia</taxon>
    </lineage>
</organism>